<reference evidence="14 15" key="1">
    <citation type="submission" date="2019-04" db="EMBL/GenBank/DDBJ databases">
        <authorList>
            <person name="Feng G."/>
            <person name="Zhang J."/>
            <person name="Zhu H."/>
        </authorList>
    </citation>
    <scope>NUCLEOTIDE SEQUENCE [LARGE SCALE GENOMIC DNA]</scope>
    <source>
        <strain evidence="14 15">92R-1</strain>
    </source>
</reference>
<dbReference type="Gene3D" id="4.10.1080.10">
    <property type="entry name" value="TSP type-3 repeat"/>
    <property type="match status" value="2"/>
</dbReference>
<comment type="subcellular location">
    <subcellularLocation>
        <location evidence="1">Cell outer membrane</location>
        <topology evidence="1">Multi-pass membrane protein</topology>
    </subcellularLocation>
</comment>
<dbReference type="RefSeq" id="WP_135433257.1">
    <property type="nucleotide sequence ID" value="NZ_SRLA01000002.1"/>
</dbReference>
<feature type="compositionally biased region" description="Basic residues" evidence="11">
    <location>
        <begin position="526"/>
        <end position="554"/>
    </location>
</feature>
<dbReference type="PANTHER" id="PTHR30329:SF21">
    <property type="entry name" value="LIPOPROTEIN YIAD-RELATED"/>
    <property type="match status" value="1"/>
</dbReference>
<dbReference type="GO" id="GO:0009279">
    <property type="term" value="C:cell outer membrane"/>
    <property type="evidence" value="ECO:0007669"/>
    <property type="project" value="UniProtKB-SubCell"/>
</dbReference>
<evidence type="ECO:0000256" key="7">
    <source>
        <dbReference type="ARBA" id="ARBA00023114"/>
    </source>
</evidence>
<dbReference type="GO" id="GO:0046930">
    <property type="term" value="C:pore complex"/>
    <property type="evidence" value="ECO:0007669"/>
    <property type="project" value="UniProtKB-KW"/>
</dbReference>
<dbReference type="GO" id="GO:0005509">
    <property type="term" value="F:calcium ion binding"/>
    <property type="evidence" value="ECO:0007669"/>
    <property type="project" value="InterPro"/>
</dbReference>
<evidence type="ECO:0000256" key="6">
    <source>
        <dbReference type="ARBA" id="ARBA00023065"/>
    </source>
</evidence>
<dbReference type="GO" id="GO:0015288">
    <property type="term" value="F:porin activity"/>
    <property type="evidence" value="ECO:0007669"/>
    <property type="project" value="UniProtKB-KW"/>
</dbReference>
<evidence type="ECO:0000256" key="12">
    <source>
        <dbReference type="SAM" id="SignalP"/>
    </source>
</evidence>
<evidence type="ECO:0000256" key="2">
    <source>
        <dbReference type="ARBA" id="ARBA00022448"/>
    </source>
</evidence>
<name>A0A4Z0P6P6_9BACT</name>
<feature type="domain" description="OmpA-like" evidence="13">
    <location>
        <begin position="374"/>
        <end position="491"/>
    </location>
</feature>
<dbReference type="PROSITE" id="PS51123">
    <property type="entry name" value="OMPA_2"/>
    <property type="match status" value="1"/>
</dbReference>
<evidence type="ECO:0000256" key="8">
    <source>
        <dbReference type="ARBA" id="ARBA00023136"/>
    </source>
</evidence>
<dbReference type="InterPro" id="IPR006665">
    <property type="entry name" value="OmpA-like"/>
</dbReference>
<feature type="chain" id="PRO_5021266352" evidence="12">
    <location>
        <begin position="22"/>
        <end position="567"/>
    </location>
</feature>
<dbReference type="EMBL" id="SRLA01000002">
    <property type="protein sequence ID" value="TGE07819.1"/>
    <property type="molecule type" value="Genomic_DNA"/>
</dbReference>
<evidence type="ECO:0000313" key="14">
    <source>
        <dbReference type="EMBL" id="TGE07819.1"/>
    </source>
</evidence>
<keyword evidence="2" id="KW-0813">Transport</keyword>
<keyword evidence="5 12" id="KW-0732">Signal</keyword>
<feature type="compositionally biased region" description="Low complexity" evidence="11">
    <location>
        <begin position="509"/>
        <end position="525"/>
    </location>
</feature>
<dbReference type="InterPro" id="IPR036737">
    <property type="entry name" value="OmpA-like_sf"/>
</dbReference>
<dbReference type="GO" id="GO:0006811">
    <property type="term" value="P:monoatomic ion transport"/>
    <property type="evidence" value="ECO:0007669"/>
    <property type="project" value="UniProtKB-KW"/>
</dbReference>
<feature type="region of interest" description="Disordered" evidence="11">
    <location>
        <begin position="499"/>
        <end position="567"/>
    </location>
</feature>
<protein>
    <submittedName>
        <fullName evidence="14">OmpA family protein</fullName>
    </submittedName>
</protein>
<dbReference type="InterPro" id="IPR006664">
    <property type="entry name" value="OMP_bac"/>
</dbReference>
<keyword evidence="3" id="KW-1134">Transmembrane beta strand</keyword>
<feature type="region of interest" description="Disordered" evidence="11">
    <location>
        <begin position="336"/>
        <end position="368"/>
    </location>
</feature>
<feature type="compositionally biased region" description="Basic and acidic residues" evidence="11">
    <location>
        <begin position="225"/>
        <end position="242"/>
    </location>
</feature>
<keyword evidence="15" id="KW-1185">Reference proteome</keyword>
<evidence type="ECO:0000256" key="5">
    <source>
        <dbReference type="ARBA" id="ARBA00022729"/>
    </source>
</evidence>
<evidence type="ECO:0000256" key="10">
    <source>
        <dbReference type="PROSITE-ProRule" id="PRU00473"/>
    </source>
</evidence>
<dbReference type="SUPFAM" id="SSF103088">
    <property type="entry name" value="OmpA-like"/>
    <property type="match status" value="1"/>
</dbReference>
<organism evidence="14 15">
    <name type="scientific">Hymenobacter fodinae</name>
    <dbReference type="NCBI Taxonomy" id="2510796"/>
    <lineage>
        <taxon>Bacteria</taxon>
        <taxon>Pseudomonadati</taxon>
        <taxon>Bacteroidota</taxon>
        <taxon>Cytophagia</taxon>
        <taxon>Cytophagales</taxon>
        <taxon>Hymenobacteraceae</taxon>
        <taxon>Hymenobacter</taxon>
    </lineage>
</organism>
<gene>
    <name evidence="14" type="ORF">EU556_08690</name>
</gene>
<keyword evidence="7" id="KW-0626">Porin</keyword>
<evidence type="ECO:0000256" key="3">
    <source>
        <dbReference type="ARBA" id="ARBA00022452"/>
    </source>
</evidence>
<dbReference type="Pfam" id="PF02412">
    <property type="entry name" value="TSP_3"/>
    <property type="match status" value="4"/>
</dbReference>
<dbReference type="OrthoDB" id="1522982at2"/>
<sequence>MKKPLLAFQIFVLLLVLQAVAPLGSLAQTAERRTSIGINTSVLQYKGNFGSDYWKFTSNKQYAPGVALNQYLTRGLDLNAQLFYGELSGQTTPTTRFSTTLVNANLGLKLKLNNGWALKERFPIQPYVLAGGGWTFATRAGQPDSNRFEENHGYLDVLLGAGINLRLGGGLSLFVQSSQHTPLRANLDGSREASTPRWSDRFLQHTVGLTFNLGQLPDQDEDGVPDAKDKCPNTSRDVDVNEHGCPLDDDEDGVPNYQDQCPDQAGTAATNGCPDTDNDGVDDTDDVCPEVPGKPELHGCPDTDNDGIADQDDKCPDTPTGVDVDGNGCPTAVVTAPAAPEDTDGDGVPNAEDRCPERPGPAANQGCPEVNAATRRRLQEATKLIGFELNKTTLLQASYPTLDTLTRILNEYPDYSLSIAGHTDSRGPAAFNLRLSRERAATARQYILTQGIADNRVELRGYGAQQPLASNETEAGRAQNRRVEFDLYLTGNPSAAQVKYGAEPTLTSTAPTKAKPGKTAPVKKAAPAKRPARKTATSKRRPSKPASANRKKAASRPAPRAAAKRTN</sequence>
<evidence type="ECO:0000313" key="15">
    <source>
        <dbReference type="Proteomes" id="UP000298337"/>
    </source>
</evidence>
<dbReference type="Gene3D" id="3.30.1330.60">
    <property type="entry name" value="OmpA-like domain"/>
    <property type="match status" value="1"/>
</dbReference>
<keyword evidence="8 10" id="KW-0472">Membrane</keyword>
<comment type="caution">
    <text evidence="14">The sequence shown here is derived from an EMBL/GenBank/DDBJ whole genome shotgun (WGS) entry which is preliminary data.</text>
</comment>
<dbReference type="PANTHER" id="PTHR30329">
    <property type="entry name" value="STATOR ELEMENT OF FLAGELLAR MOTOR COMPLEX"/>
    <property type="match status" value="1"/>
</dbReference>
<dbReference type="Proteomes" id="UP000298337">
    <property type="component" value="Unassembled WGS sequence"/>
</dbReference>
<evidence type="ECO:0000256" key="11">
    <source>
        <dbReference type="SAM" id="MobiDB-lite"/>
    </source>
</evidence>
<dbReference type="GO" id="GO:0007155">
    <property type="term" value="P:cell adhesion"/>
    <property type="evidence" value="ECO:0007669"/>
    <property type="project" value="InterPro"/>
</dbReference>
<dbReference type="InterPro" id="IPR028974">
    <property type="entry name" value="TSP_type-3_rpt"/>
</dbReference>
<dbReference type="CDD" id="cd07185">
    <property type="entry name" value="OmpA_C-like"/>
    <property type="match status" value="1"/>
</dbReference>
<dbReference type="AlphaFoldDB" id="A0A4Z0P6P6"/>
<dbReference type="Pfam" id="PF00691">
    <property type="entry name" value="OmpA"/>
    <property type="match status" value="1"/>
</dbReference>
<keyword evidence="4" id="KW-0812">Transmembrane</keyword>
<keyword evidence="9" id="KW-0998">Cell outer membrane</keyword>
<dbReference type="PRINTS" id="PR01021">
    <property type="entry name" value="OMPADOMAIN"/>
</dbReference>
<keyword evidence="6" id="KW-0406">Ion transport</keyword>
<evidence type="ECO:0000256" key="1">
    <source>
        <dbReference type="ARBA" id="ARBA00004571"/>
    </source>
</evidence>
<dbReference type="SUPFAM" id="SSF56925">
    <property type="entry name" value="OMPA-like"/>
    <property type="match status" value="1"/>
</dbReference>
<dbReference type="SUPFAM" id="SSF103647">
    <property type="entry name" value="TSP type-3 repeat"/>
    <property type="match status" value="2"/>
</dbReference>
<dbReference type="InterPro" id="IPR050330">
    <property type="entry name" value="Bact_OuterMem_StrucFunc"/>
</dbReference>
<feature type="region of interest" description="Disordered" evidence="11">
    <location>
        <begin position="213"/>
        <end position="242"/>
    </location>
</feature>
<proteinExistence type="predicted"/>
<feature type="signal peptide" evidence="12">
    <location>
        <begin position="1"/>
        <end position="21"/>
    </location>
</feature>
<accession>A0A4Z0P6P6</accession>
<evidence type="ECO:0000256" key="9">
    <source>
        <dbReference type="ARBA" id="ARBA00023237"/>
    </source>
</evidence>
<evidence type="ECO:0000256" key="4">
    <source>
        <dbReference type="ARBA" id="ARBA00022692"/>
    </source>
</evidence>
<evidence type="ECO:0000259" key="13">
    <source>
        <dbReference type="PROSITE" id="PS51123"/>
    </source>
</evidence>
<dbReference type="InterPro" id="IPR003367">
    <property type="entry name" value="Thrombospondin_3-like_rpt"/>
</dbReference>
<dbReference type="InterPro" id="IPR011250">
    <property type="entry name" value="OMP/PagP_B-barrel"/>
</dbReference>